<dbReference type="EMBL" id="ALNK01000006">
    <property type="protein sequence ID" value="EJU24284.1"/>
    <property type="molecule type" value="Genomic_DNA"/>
</dbReference>
<feature type="transmembrane region" description="Helical" evidence="8">
    <location>
        <begin position="6"/>
        <end position="24"/>
    </location>
</feature>
<dbReference type="Gene3D" id="1.20.1730.10">
    <property type="entry name" value="Sodium/glucose cotransporter"/>
    <property type="match status" value="1"/>
</dbReference>
<feature type="transmembrane region" description="Helical" evidence="8">
    <location>
        <begin position="154"/>
        <end position="176"/>
    </location>
</feature>
<dbReference type="PANTHER" id="PTHR48086">
    <property type="entry name" value="SODIUM/PROLINE SYMPORTER-RELATED"/>
    <property type="match status" value="1"/>
</dbReference>
<feature type="transmembrane region" description="Helical" evidence="8">
    <location>
        <begin position="262"/>
        <end position="288"/>
    </location>
</feature>
<dbReference type="GO" id="GO:0022857">
    <property type="term" value="F:transmembrane transporter activity"/>
    <property type="evidence" value="ECO:0007669"/>
    <property type="project" value="InterPro"/>
</dbReference>
<dbReference type="InterPro" id="IPR050277">
    <property type="entry name" value="Sodium:Solute_Symporter"/>
</dbReference>
<dbReference type="InterPro" id="IPR038377">
    <property type="entry name" value="Na/Glc_symporter_sf"/>
</dbReference>
<feature type="transmembrane region" description="Helical" evidence="8">
    <location>
        <begin position="183"/>
        <end position="202"/>
    </location>
</feature>
<dbReference type="PROSITE" id="PS50283">
    <property type="entry name" value="NA_SOLUT_SYMP_3"/>
    <property type="match status" value="1"/>
</dbReference>
<evidence type="ECO:0000256" key="1">
    <source>
        <dbReference type="ARBA" id="ARBA00004141"/>
    </source>
</evidence>
<evidence type="ECO:0000256" key="2">
    <source>
        <dbReference type="ARBA" id="ARBA00006434"/>
    </source>
</evidence>
<gene>
    <name evidence="9" type="ORF">HMPREF1143_0642</name>
</gene>
<dbReference type="AlphaFoldDB" id="J5UQ90"/>
<evidence type="ECO:0000256" key="4">
    <source>
        <dbReference type="ARBA" id="ARBA00022692"/>
    </source>
</evidence>
<dbReference type="Proteomes" id="UP000005244">
    <property type="component" value="Unassembled WGS sequence"/>
</dbReference>
<feature type="transmembrane region" description="Helical" evidence="8">
    <location>
        <begin position="76"/>
        <end position="97"/>
    </location>
</feature>
<evidence type="ECO:0000256" key="5">
    <source>
        <dbReference type="ARBA" id="ARBA00022989"/>
    </source>
</evidence>
<evidence type="ECO:0000256" key="7">
    <source>
        <dbReference type="RuleBase" id="RU362091"/>
    </source>
</evidence>
<keyword evidence="6 8" id="KW-0472">Membrane</keyword>
<feature type="transmembrane region" description="Helical" evidence="8">
    <location>
        <begin position="118"/>
        <end position="148"/>
    </location>
</feature>
<keyword evidence="5 8" id="KW-1133">Transmembrane helix</keyword>
<sequence>MNANVMVVAVVIIYLLIMLAIGYYSSKKITSNEDFMVAGRNLGPILLAGTLSATEIGGGSSLGVAEKAYGTWGLGASWYVTTMGIAFVILSFVAHKFRAAEVKTVPEYFRRRYGRSAGLITSIIMLLPLVGLTASQFIASATIVSVMIGVSPKIAVTIVALVVTVYAIMGGLWAVALTDFVQVFLIVIGMMLAIPFSLKLAGGMDNVIANVPPETMSLFSGIKVSTIIGLIIMYIASFTVGQEAVSRFYAAKNGKVAVQGSIISAIINFVYAFIPTILGITTLALVNMNKLDSAVIMKDGARYALPHLAMNTMPAIIVGLLFSGIISATMSSADSDLLGAGSIFGNDIYKIYINPKATSDQVMKTTKITMIIVGILGWVIAITNTGNLITILMFSFTLRAAGAFFPYVFGLYWKKSSLQGTIASLISGSIVVVLVERKIVNFFDLDPIIPGLIVSLIFFIGFTLLMPSNRENCDLLPEDE</sequence>
<dbReference type="GO" id="GO:0005886">
    <property type="term" value="C:plasma membrane"/>
    <property type="evidence" value="ECO:0007669"/>
    <property type="project" value="TreeGrafter"/>
</dbReference>
<dbReference type="PANTHER" id="PTHR48086:SF7">
    <property type="entry name" value="SODIUM-SOLUTE SYMPORTER-RELATED"/>
    <property type="match status" value="1"/>
</dbReference>
<evidence type="ECO:0000256" key="6">
    <source>
        <dbReference type="ARBA" id="ARBA00023136"/>
    </source>
</evidence>
<reference evidence="9 10" key="1">
    <citation type="submission" date="2012-07" db="EMBL/GenBank/DDBJ databases">
        <authorList>
            <person name="Durkin A.S."/>
            <person name="McCorrison J."/>
            <person name="Torralba M."/>
            <person name="Gillis M."/>
            <person name="Methe B."/>
            <person name="Sutton G."/>
            <person name="Nelson K.E."/>
        </authorList>
    </citation>
    <scope>NUCLEOTIDE SEQUENCE [LARGE SCALE GENOMIC DNA]</scope>
    <source>
        <strain evidence="9 10">OBRC8</strain>
    </source>
</reference>
<feature type="transmembrane region" description="Helical" evidence="8">
    <location>
        <begin position="447"/>
        <end position="466"/>
    </location>
</feature>
<organism evidence="9 10">
    <name type="scientific">Peptoanaerobacter stomatis</name>
    <dbReference type="NCBI Taxonomy" id="796937"/>
    <lineage>
        <taxon>Bacteria</taxon>
        <taxon>Bacillati</taxon>
        <taxon>Bacillota</taxon>
        <taxon>Clostridia</taxon>
        <taxon>Peptostreptococcales</taxon>
        <taxon>Filifactoraceae</taxon>
        <taxon>Peptoanaerobacter</taxon>
    </lineage>
</organism>
<dbReference type="RefSeq" id="WP_009530393.1">
    <property type="nucleotide sequence ID" value="NZ_ALNK01000006.1"/>
</dbReference>
<dbReference type="CDD" id="cd10322">
    <property type="entry name" value="SLC5sbd"/>
    <property type="match status" value="1"/>
</dbReference>
<keyword evidence="10" id="KW-1185">Reference proteome</keyword>
<comment type="caution">
    <text evidence="9">The sequence shown here is derived from an EMBL/GenBank/DDBJ whole genome shotgun (WGS) entry which is preliminary data.</text>
</comment>
<evidence type="ECO:0000256" key="3">
    <source>
        <dbReference type="ARBA" id="ARBA00022448"/>
    </source>
</evidence>
<dbReference type="PATRIC" id="fig|796941.3.peg.378"/>
<keyword evidence="3" id="KW-0813">Transport</keyword>
<feature type="transmembrane region" description="Helical" evidence="8">
    <location>
        <begin position="308"/>
        <end position="328"/>
    </location>
</feature>
<feature type="transmembrane region" description="Helical" evidence="8">
    <location>
        <begin position="222"/>
        <end position="241"/>
    </location>
</feature>
<evidence type="ECO:0000313" key="10">
    <source>
        <dbReference type="Proteomes" id="UP000005244"/>
    </source>
</evidence>
<name>J5UQ90_9FIRM</name>
<feature type="transmembrane region" description="Helical" evidence="8">
    <location>
        <begin position="45"/>
        <end position="64"/>
    </location>
</feature>
<keyword evidence="4 8" id="KW-0812">Transmembrane</keyword>
<feature type="transmembrane region" description="Helical" evidence="8">
    <location>
        <begin position="416"/>
        <end position="435"/>
    </location>
</feature>
<feature type="transmembrane region" description="Helical" evidence="8">
    <location>
        <begin position="371"/>
        <end position="396"/>
    </location>
</feature>
<comment type="subcellular location">
    <subcellularLocation>
        <location evidence="1">Membrane</location>
        <topology evidence="1">Multi-pass membrane protein</topology>
    </subcellularLocation>
</comment>
<dbReference type="InterPro" id="IPR001734">
    <property type="entry name" value="Na/solute_symporter"/>
</dbReference>
<proteinExistence type="inferred from homology"/>
<protein>
    <submittedName>
        <fullName evidence="9">Transporter, SSS family</fullName>
    </submittedName>
</protein>
<evidence type="ECO:0000256" key="8">
    <source>
        <dbReference type="SAM" id="Phobius"/>
    </source>
</evidence>
<accession>J5UQ90</accession>
<comment type="similarity">
    <text evidence="2 7">Belongs to the sodium:solute symporter (SSF) (TC 2.A.21) family.</text>
</comment>
<dbReference type="Pfam" id="PF00474">
    <property type="entry name" value="SSF"/>
    <property type="match status" value="1"/>
</dbReference>
<evidence type="ECO:0000313" key="9">
    <source>
        <dbReference type="EMBL" id="EJU24284.1"/>
    </source>
</evidence>